<evidence type="ECO:0000256" key="9">
    <source>
        <dbReference type="PROSITE-ProRule" id="PRU00277"/>
    </source>
</evidence>
<dbReference type="GO" id="GO:0005737">
    <property type="term" value="C:cytoplasm"/>
    <property type="evidence" value="ECO:0007669"/>
    <property type="project" value="UniProtKB-SubCell"/>
</dbReference>
<evidence type="ECO:0000313" key="12">
    <source>
        <dbReference type="EMBL" id="QFR49004.1"/>
    </source>
</evidence>
<sequence length="172" mass="17978">MAIEANQIVSLEYEVRDGDKLVDGNVGGAPLVFMFGKGQIIPGLENGIKDMAIGEKGDVLVKAADAYGEYNAEAKQEVPKEQFAGIELEVGMTLYGQGEDGGTVQVVVNEIGTDSVIIDFNHPLAGKDLMFSVTINNVRDASAEEAMTGIPAENKQEDDCCGTGGGSGCGCN</sequence>
<dbReference type="InterPro" id="IPR048261">
    <property type="entry name" value="SlpA/SlyD-like_ins_sf"/>
</dbReference>
<keyword evidence="13" id="KW-1185">Reference proteome</keyword>
<evidence type="ECO:0000256" key="4">
    <source>
        <dbReference type="ARBA" id="ARBA00022490"/>
    </source>
</evidence>
<evidence type="ECO:0000256" key="5">
    <source>
        <dbReference type="ARBA" id="ARBA00023110"/>
    </source>
</evidence>
<protein>
    <recommendedName>
        <fullName evidence="10">Peptidyl-prolyl cis-trans isomerase</fullName>
        <ecNumber evidence="10">5.2.1.8</ecNumber>
    </recommendedName>
</protein>
<evidence type="ECO:0000313" key="13">
    <source>
        <dbReference type="Proteomes" id="UP000326944"/>
    </source>
</evidence>
<dbReference type="PANTHER" id="PTHR47861">
    <property type="entry name" value="FKBP-TYPE PEPTIDYL-PROLYL CIS-TRANS ISOMERASE SLYD"/>
    <property type="match status" value="1"/>
</dbReference>
<dbReference type="EC" id="5.2.1.8" evidence="10"/>
<dbReference type="GO" id="GO:0003755">
    <property type="term" value="F:peptidyl-prolyl cis-trans isomerase activity"/>
    <property type="evidence" value="ECO:0007669"/>
    <property type="project" value="UniProtKB-UniRule"/>
</dbReference>
<dbReference type="Gene3D" id="3.10.50.40">
    <property type="match status" value="1"/>
</dbReference>
<name>A0A5P8NZZ9_9BACT</name>
<dbReference type="GO" id="GO:0042026">
    <property type="term" value="P:protein refolding"/>
    <property type="evidence" value="ECO:0007669"/>
    <property type="project" value="UniProtKB-ARBA"/>
</dbReference>
<evidence type="ECO:0000256" key="1">
    <source>
        <dbReference type="ARBA" id="ARBA00000971"/>
    </source>
</evidence>
<dbReference type="OrthoDB" id="9808891at2"/>
<evidence type="ECO:0000256" key="8">
    <source>
        <dbReference type="ARBA" id="ARBA00037071"/>
    </source>
</evidence>
<gene>
    <name evidence="12" type="ORF">FJR48_04400</name>
</gene>
<evidence type="ECO:0000259" key="11">
    <source>
        <dbReference type="PROSITE" id="PS50059"/>
    </source>
</evidence>
<feature type="domain" description="PPIase FKBP-type" evidence="11">
    <location>
        <begin position="6"/>
        <end position="90"/>
    </location>
</feature>
<evidence type="ECO:0000256" key="2">
    <source>
        <dbReference type="ARBA" id="ARBA00004496"/>
    </source>
</evidence>
<keyword evidence="6" id="KW-0143">Chaperone</keyword>
<evidence type="ECO:0000256" key="7">
    <source>
        <dbReference type="ARBA" id="ARBA00023235"/>
    </source>
</evidence>
<dbReference type="RefSeq" id="WP_152306947.1">
    <property type="nucleotide sequence ID" value="NZ_CP043617.1"/>
</dbReference>
<dbReference type="Pfam" id="PF00254">
    <property type="entry name" value="FKBP_C"/>
    <property type="match status" value="1"/>
</dbReference>
<dbReference type="SUPFAM" id="SSF54534">
    <property type="entry name" value="FKBP-like"/>
    <property type="match status" value="1"/>
</dbReference>
<proteinExistence type="inferred from homology"/>
<comment type="subcellular location">
    <subcellularLocation>
        <location evidence="2">Cytoplasm</location>
    </subcellularLocation>
</comment>
<dbReference type="KEGG" id="sulg:FJR48_04400"/>
<dbReference type="InterPro" id="IPR046357">
    <property type="entry name" value="PPIase_dom_sf"/>
</dbReference>
<dbReference type="PROSITE" id="PS50059">
    <property type="entry name" value="FKBP_PPIASE"/>
    <property type="match status" value="1"/>
</dbReference>
<dbReference type="PANTHER" id="PTHR47861:SF3">
    <property type="entry name" value="FKBP-TYPE PEPTIDYL-PROLYL CIS-TRANS ISOMERASE SLYD"/>
    <property type="match status" value="1"/>
</dbReference>
<accession>A0A5P8NZZ9</accession>
<comment type="function">
    <text evidence="8">Also involved in hydrogenase metallocenter assembly, probably by participating in the nickel insertion step. This function in hydrogenase biosynthesis requires chaperone activity and the presence of the metal-binding domain, but not PPIase activity.</text>
</comment>
<keyword evidence="7 9" id="KW-0413">Isomerase</keyword>
<dbReference type="InterPro" id="IPR001179">
    <property type="entry name" value="PPIase_FKBP_dom"/>
</dbReference>
<keyword evidence="5 9" id="KW-0697">Rotamase</keyword>
<keyword evidence="4" id="KW-0963">Cytoplasm</keyword>
<dbReference type="Proteomes" id="UP000326944">
    <property type="component" value="Chromosome"/>
</dbReference>
<reference evidence="12 13" key="1">
    <citation type="submission" date="2019-09" db="EMBL/GenBank/DDBJ databases">
        <title>Sulfurimonas gotlandica sp. nov., a chemoautotrophic and psychrotolerant epsilonproteobacterium isolated from a pelagic redoxcline, and an emended description of the genus Sulfurimonas.</title>
        <authorList>
            <person name="Wang S."/>
            <person name="Jiang L."/>
            <person name="Shao S."/>
        </authorList>
    </citation>
    <scope>NUCLEOTIDE SEQUENCE [LARGE SCALE GENOMIC DNA]</scope>
    <source>
        <strain evidence="12 13">GYSZ_1</strain>
    </source>
</reference>
<comment type="similarity">
    <text evidence="3 10">Belongs to the FKBP-type PPIase family.</text>
</comment>
<dbReference type="Gene3D" id="2.40.10.330">
    <property type="match status" value="1"/>
</dbReference>
<organism evidence="12 13">
    <name type="scientific">Sulfurimonas lithotrophica</name>
    <dbReference type="NCBI Taxonomy" id="2590022"/>
    <lineage>
        <taxon>Bacteria</taxon>
        <taxon>Pseudomonadati</taxon>
        <taxon>Campylobacterota</taxon>
        <taxon>Epsilonproteobacteria</taxon>
        <taxon>Campylobacterales</taxon>
        <taxon>Sulfurimonadaceae</taxon>
        <taxon>Sulfurimonas</taxon>
    </lineage>
</organism>
<dbReference type="AlphaFoldDB" id="A0A5P8NZZ9"/>
<evidence type="ECO:0000256" key="6">
    <source>
        <dbReference type="ARBA" id="ARBA00023186"/>
    </source>
</evidence>
<evidence type="ECO:0000256" key="3">
    <source>
        <dbReference type="ARBA" id="ARBA00006577"/>
    </source>
</evidence>
<comment type="catalytic activity">
    <reaction evidence="1 9 10">
        <text>[protein]-peptidylproline (omega=180) = [protein]-peptidylproline (omega=0)</text>
        <dbReference type="Rhea" id="RHEA:16237"/>
        <dbReference type="Rhea" id="RHEA-COMP:10747"/>
        <dbReference type="Rhea" id="RHEA-COMP:10748"/>
        <dbReference type="ChEBI" id="CHEBI:83833"/>
        <dbReference type="ChEBI" id="CHEBI:83834"/>
        <dbReference type="EC" id="5.2.1.8"/>
    </reaction>
</comment>
<evidence type="ECO:0000256" key="10">
    <source>
        <dbReference type="RuleBase" id="RU003915"/>
    </source>
</evidence>
<dbReference type="EMBL" id="CP043617">
    <property type="protein sequence ID" value="QFR49004.1"/>
    <property type="molecule type" value="Genomic_DNA"/>
</dbReference>